<keyword evidence="1" id="KW-0812">Transmembrane</keyword>
<keyword evidence="1" id="KW-0472">Membrane</keyword>
<proteinExistence type="predicted"/>
<dbReference type="PANTHER" id="PTHR42709:SF4">
    <property type="entry name" value="INNER MEMBRANE PROTEIN YQAA"/>
    <property type="match status" value="1"/>
</dbReference>
<feature type="transmembrane region" description="Helical" evidence="1">
    <location>
        <begin position="118"/>
        <end position="142"/>
    </location>
</feature>
<dbReference type="RefSeq" id="WP_269122778.1">
    <property type="nucleotide sequence ID" value="NZ_JAPUBN010000010.1"/>
</dbReference>
<name>A0ABT4JQL8_9GAMM</name>
<dbReference type="InterPro" id="IPR032816">
    <property type="entry name" value="VTT_dom"/>
</dbReference>
<dbReference type="Pfam" id="PF09335">
    <property type="entry name" value="VTT_dom"/>
    <property type="match status" value="1"/>
</dbReference>
<evidence type="ECO:0000256" key="1">
    <source>
        <dbReference type="SAM" id="Phobius"/>
    </source>
</evidence>
<accession>A0ABT4JQL8</accession>
<evidence type="ECO:0000259" key="2">
    <source>
        <dbReference type="Pfam" id="PF09335"/>
    </source>
</evidence>
<dbReference type="Proteomes" id="UP001149719">
    <property type="component" value="Unassembled WGS sequence"/>
</dbReference>
<comment type="caution">
    <text evidence="3">The sequence shown here is derived from an EMBL/GenBank/DDBJ whole genome shotgun (WGS) entry which is preliminary data.</text>
</comment>
<evidence type="ECO:0000313" key="3">
    <source>
        <dbReference type="EMBL" id="MCZ2720687.1"/>
    </source>
</evidence>
<feature type="transmembrane region" description="Helical" evidence="1">
    <location>
        <begin position="88"/>
        <end position="112"/>
    </location>
</feature>
<dbReference type="EMBL" id="JAPUBN010000010">
    <property type="protein sequence ID" value="MCZ2720687.1"/>
    <property type="molecule type" value="Genomic_DNA"/>
</dbReference>
<sequence length="143" mass="16415">MNEYLNLAVVAFVSATILPLGSEVLFLYYLNDANLSASFLWLVACIFNTLGSVVNFWLGKYCRKFENSRWFYVKLDKLYYAERCFLRYGYWSLLFCWLPIIGDGISLIAGIFKTPLRLFIPLVFIGKSARYGVLLWGGGVVFT</sequence>
<reference evidence="3" key="1">
    <citation type="submission" date="2022-12" db="EMBL/GenBank/DDBJ databases">
        <title>Marinomonas 15G1-11 sp. nov, isolated from marine algae.</title>
        <authorList>
            <person name="Butt M."/>
            <person name="Choi D.G."/>
            <person name="Kim J.M."/>
            <person name="Lee J.K."/>
            <person name="Baek J.H."/>
            <person name="Jeon C.O."/>
        </authorList>
    </citation>
    <scope>NUCLEOTIDE SEQUENCE</scope>
    <source>
        <strain evidence="3">15G1-11</strain>
    </source>
</reference>
<keyword evidence="4" id="KW-1185">Reference proteome</keyword>
<keyword evidence="1" id="KW-1133">Transmembrane helix</keyword>
<protein>
    <submittedName>
        <fullName evidence="3">DedA family protein</fullName>
    </submittedName>
</protein>
<dbReference type="PANTHER" id="PTHR42709">
    <property type="entry name" value="ALKALINE PHOSPHATASE LIKE PROTEIN"/>
    <property type="match status" value="1"/>
</dbReference>
<dbReference type="InterPro" id="IPR051311">
    <property type="entry name" value="DedA_domain"/>
</dbReference>
<evidence type="ECO:0000313" key="4">
    <source>
        <dbReference type="Proteomes" id="UP001149719"/>
    </source>
</evidence>
<organism evidence="3 4">
    <name type="scientific">Marinomonas phaeophyticola</name>
    <dbReference type="NCBI Taxonomy" id="3004091"/>
    <lineage>
        <taxon>Bacteria</taxon>
        <taxon>Pseudomonadati</taxon>
        <taxon>Pseudomonadota</taxon>
        <taxon>Gammaproteobacteria</taxon>
        <taxon>Oceanospirillales</taxon>
        <taxon>Oceanospirillaceae</taxon>
        <taxon>Marinomonas</taxon>
    </lineage>
</organism>
<gene>
    <name evidence="3" type="ORF">O1D97_03260</name>
</gene>
<feature type="transmembrane region" description="Helical" evidence="1">
    <location>
        <begin position="35"/>
        <end position="58"/>
    </location>
</feature>
<feature type="transmembrane region" description="Helical" evidence="1">
    <location>
        <begin position="7"/>
        <end position="29"/>
    </location>
</feature>
<feature type="domain" description="VTT" evidence="2">
    <location>
        <begin position="39"/>
        <end position="134"/>
    </location>
</feature>